<organism evidence="4 5">
    <name type="scientific">Symbiodinium natans</name>
    <dbReference type="NCBI Taxonomy" id="878477"/>
    <lineage>
        <taxon>Eukaryota</taxon>
        <taxon>Sar</taxon>
        <taxon>Alveolata</taxon>
        <taxon>Dinophyceae</taxon>
        <taxon>Suessiales</taxon>
        <taxon>Symbiodiniaceae</taxon>
        <taxon>Symbiodinium</taxon>
    </lineage>
</organism>
<keyword evidence="2" id="KW-0326">Glycosidase</keyword>
<comment type="caution">
    <text evidence="4">The sequence shown here is derived from an EMBL/GenBank/DDBJ whole genome shotgun (WGS) entry which is preliminary data.</text>
</comment>
<evidence type="ECO:0000313" key="4">
    <source>
        <dbReference type="EMBL" id="CAE7193717.1"/>
    </source>
</evidence>
<gene>
    <name evidence="4" type="primary">lacZ</name>
    <name evidence="4" type="ORF">SNAT2548_LOCUS5258</name>
</gene>
<evidence type="ECO:0000256" key="3">
    <source>
        <dbReference type="SAM" id="MobiDB-lite"/>
    </source>
</evidence>
<name>A0A812IYU4_9DINO</name>
<dbReference type="InterPro" id="IPR013783">
    <property type="entry name" value="Ig-like_fold"/>
</dbReference>
<dbReference type="InterPro" id="IPR008979">
    <property type="entry name" value="Galactose-bd-like_sf"/>
</dbReference>
<accession>A0A812IYU4</accession>
<protein>
    <submittedName>
        <fullName evidence="4">LacZ protein</fullName>
    </submittedName>
</protein>
<dbReference type="InterPro" id="IPR051913">
    <property type="entry name" value="GH2_Domain-Containing"/>
</dbReference>
<dbReference type="PANTHER" id="PTHR42732:SF3">
    <property type="entry name" value="HYDROLASE"/>
    <property type="match status" value="1"/>
</dbReference>
<sequence length="611" mass="66991">MALTRMRFSIRASDAKHPLVTPDTWEGEIIVPFCLQSPLSGALACLSVKRRTALGLHPPPLAPGLAKKYELWYRRCLQLPRTWREAAGRKRVLLHIGACDYTCVVLVNGVAVGKPHVGGSTAFEYDITDALSGAQEDEVLIKCTDHEETDGKAMEPRGKQLVSSAYRGQGPHVPTLYSNITGLWQSVWIELVGPRYLRRVHCAPRADQEMVDWSLEMRPELAPGTSSAGLVVEAVLFLDVHRKVPLARAVGNLASALFLQVPRGWARLWSPSRPYLYGLKYRLFDRGILVDEVTSYTALRVVAVRGDEILLNGRPLFLRLVLDQGYYPDGLWTAKRQGPCMGDSWDLYTFDWVKKYHEYAGVGLDLAGPFGFNLPNLVLGWHFLFVFLYDVEHEKNGLLLYDRRPKLPQSALKAVSGKPPTTLSVFLAGKSEVFDGRMQTGTMSWQKLVISLEVTTLECQAKFLIVSFNTVASGADWRSALDILLAAAEAQLRRSVVGENAALTASGVGLGWRYLVGAGISLVSSQLDDAGDGGESCCLFAGHYQLQRPPQRAGSRWGPEEGARAPGPDAAAQAATQRHLLRERGKRVQSRHLVGFLLVAASGAGGAGHTG</sequence>
<dbReference type="SUPFAM" id="SSF49785">
    <property type="entry name" value="Galactose-binding domain-like"/>
    <property type="match status" value="1"/>
</dbReference>
<dbReference type="EMBL" id="CAJNDS010000335">
    <property type="protein sequence ID" value="CAE7193717.1"/>
    <property type="molecule type" value="Genomic_DNA"/>
</dbReference>
<dbReference type="AlphaFoldDB" id="A0A812IYU4"/>
<evidence type="ECO:0000256" key="2">
    <source>
        <dbReference type="ARBA" id="ARBA00023295"/>
    </source>
</evidence>
<keyword evidence="1" id="KW-0378">Hydrolase</keyword>
<feature type="compositionally biased region" description="Low complexity" evidence="3">
    <location>
        <begin position="564"/>
        <end position="575"/>
    </location>
</feature>
<dbReference type="SUPFAM" id="SSF49303">
    <property type="entry name" value="beta-Galactosidase/glucuronidase domain"/>
    <property type="match status" value="1"/>
</dbReference>
<dbReference type="OrthoDB" id="408320at2759"/>
<dbReference type="Gene3D" id="2.60.40.10">
    <property type="entry name" value="Immunoglobulins"/>
    <property type="match status" value="1"/>
</dbReference>
<dbReference type="InterPro" id="IPR036156">
    <property type="entry name" value="Beta-gal/glucu_dom_sf"/>
</dbReference>
<dbReference type="Gene3D" id="2.60.120.260">
    <property type="entry name" value="Galactose-binding domain-like"/>
    <property type="match status" value="1"/>
</dbReference>
<keyword evidence="5" id="KW-1185">Reference proteome</keyword>
<dbReference type="GO" id="GO:0016798">
    <property type="term" value="F:hydrolase activity, acting on glycosyl bonds"/>
    <property type="evidence" value="ECO:0007669"/>
    <property type="project" value="UniProtKB-KW"/>
</dbReference>
<dbReference type="PANTHER" id="PTHR42732">
    <property type="entry name" value="BETA-GALACTOSIDASE"/>
    <property type="match status" value="1"/>
</dbReference>
<evidence type="ECO:0000313" key="5">
    <source>
        <dbReference type="Proteomes" id="UP000604046"/>
    </source>
</evidence>
<reference evidence="4" key="1">
    <citation type="submission" date="2021-02" db="EMBL/GenBank/DDBJ databases">
        <authorList>
            <person name="Dougan E. K."/>
            <person name="Rhodes N."/>
            <person name="Thang M."/>
            <person name="Chan C."/>
        </authorList>
    </citation>
    <scope>NUCLEOTIDE SEQUENCE</scope>
</reference>
<feature type="region of interest" description="Disordered" evidence="3">
    <location>
        <begin position="549"/>
        <end position="575"/>
    </location>
</feature>
<dbReference type="Proteomes" id="UP000604046">
    <property type="component" value="Unassembled WGS sequence"/>
</dbReference>
<proteinExistence type="predicted"/>
<evidence type="ECO:0000256" key="1">
    <source>
        <dbReference type="ARBA" id="ARBA00022801"/>
    </source>
</evidence>